<sequence length="100" mass="10956">MSSEDCDFGELSDGGDDFEQSTKASFDDETEEPVKKVAKPKGAPEPKKAKPKAVMAKNQTSNTNIPKINRVSLNLGQKLNLPPPRRIGLSKRLLAHDKPK</sequence>
<keyword evidence="3" id="KW-1185">Reference proteome</keyword>
<gene>
    <name evidence="2" type="ORF">TVAG_331190</name>
</gene>
<dbReference type="AlphaFoldDB" id="A2FC38"/>
<evidence type="ECO:0000313" key="2">
    <source>
        <dbReference type="EMBL" id="EAX97533.1"/>
    </source>
</evidence>
<proteinExistence type="predicted"/>
<feature type="region of interest" description="Disordered" evidence="1">
    <location>
        <begin position="1"/>
        <end position="100"/>
    </location>
</feature>
<evidence type="ECO:0000256" key="1">
    <source>
        <dbReference type="SAM" id="MobiDB-lite"/>
    </source>
</evidence>
<accession>A2FC38</accession>
<dbReference type="KEGG" id="tva:4755318"/>
<dbReference type="VEuPathDB" id="TrichDB:TVAG_331190"/>
<dbReference type="VEuPathDB" id="TrichDB:TVAGG3_0757200"/>
<reference evidence="2" key="2">
    <citation type="journal article" date="2007" name="Science">
        <title>Draft genome sequence of the sexually transmitted pathogen Trichomonas vaginalis.</title>
        <authorList>
            <person name="Carlton J.M."/>
            <person name="Hirt R.P."/>
            <person name="Silva J.C."/>
            <person name="Delcher A.L."/>
            <person name="Schatz M."/>
            <person name="Zhao Q."/>
            <person name="Wortman J.R."/>
            <person name="Bidwell S.L."/>
            <person name="Alsmark U.C.M."/>
            <person name="Besteiro S."/>
            <person name="Sicheritz-Ponten T."/>
            <person name="Noel C.J."/>
            <person name="Dacks J.B."/>
            <person name="Foster P.G."/>
            <person name="Simillion C."/>
            <person name="Van de Peer Y."/>
            <person name="Miranda-Saavedra D."/>
            <person name="Barton G.J."/>
            <person name="Westrop G.D."/>
            <person name="Mueller S."/>
            <person name="Dessi D."/>
            <person name="Fiori P.L."/>
            <person name="Ren Q."/>
            <person name="Paulsen I."/>
            <person name="Zhang H."/>
            <person name="Bastida-Corcuera F.D."/>
            <person name="Simoes-Barbosa A."/>
            <person name="Brown M.T."/>
            <person name="Hayes R.D."/>
            <person name="Mukherjee M."/>
            <person name="Okumura C.Y."/>
            <person name="Schneider R."/>
            <person name="Smith A.J."/>
            <person name="Vanacova S."/>
            <person name="Villalvazo M."/>
            <person name="Haas B.J."/>
            <person name="Pertea M."/>
            <person name="Feldblyum T.V."/>
            <person name="Utterback T.R."/>
            <person name="Shu C.L."/>
            <person name="Osoegawa K."/>
            <person name="de Jong P.J."/>
            <person name="Hrdy I."/>
            <person name="Horvathova L."/>
            <person name="Zubacova Z."/>
            <person name="Dolezal P."/>
            <person name="Malik S.B."/>
            <person name="Logsdon J.M. Jr."/>
            <person name="Henze K."/>
            <person name="Gupta A."/>
            <person name="Wang C.C."/>
            <person name="Dunne R.L."/>
            <person name="Upcroft J.A."/>
            <person name="Upcroft P."/>
            <person name="White O."/>
            <person name="Salzberg S.L."/>
            <person name="Tang P."/>
            <person name="Chiu C.-H."/>
            <person name="Lee Y.-S."/>
            <person name="Embley T.M."/>
            <person name="Coombs G.H."/>
            <person name="Mottram J.C."/>
            <person name="Tachezy J."/>
            <person name="Fraser-Liggett C.M."/>
            <person name="Johnson P.J."/>
        </authorList>
    </citation>
    <scope>NUCLEOTIDE SEQUENCE [LARGE SCALE GENOMIC DNA]</scope>
    <source>
        <strain evidence="2">G3</strain>
    </source>
</reference>
<dbReference type="RefSeq" id="XP_001310463.1">
    <property type="nucleotide sequence ID" value="XM_001310462.1"/>
</dbReference>
<feature type="compositionally biased region" description="Polar residues" evidence="1">
    <location>
        <begin position="58"/>
        <end position="77"/>
    </location>
</feature>
<dbReference type="EMBL" id="DS113711">
    <property type="protein sequence ID" value="EAX97533.1"/>
    <property type="molecule type" value="Genomic_DNA"/>
</dbReference>
<dbReference type="Proteomes" id="UP000001542">
    <property type="component" value="Unassembled WGS sequence"/>
</dbReference>
<organism evidence="2 3">
    <name type="scientific">Trichomonas vaginalis (strain ATCC PRA-98 / G3)</name>
    <dbReference type="NCBI Taxonomy" id="412133"/>
    <lineage>
        <taxon>Eukaryota</taxon>
        <taxon>Metamonada</taxon>
        <taxon>Parabasalia</taxon>
        <taxon>Trichomonadida</taxon>
        <taxon>Trichomonadidae</taxon>
        <taxon>Trichomonas</taxon>
    </lineage>
</organism>
<feature type="compositionally biased region" description="Acidic residues" evidence="1">
    <location>
        <begin position="1"/>
        <end position="19"/>
    </location>
</feature>
<evidence type="ECO:0000313" key="3">
    <source>
        <dbReference type="Proteomes" id="UP000001542"/>
    </source>
</evidence>
<name>A2FC38_TRIV3</name>
<reference evidence="2" key="1">
    <citation type="submission" date="2006-10" db="EMBL/GenBank/DDBJ databases">
        <authorList>
            <person name="Amadeo P."/>
            <person name="Zhao Q."/>
            <person name="Wortman J."/>
            <person name="Fraser-Liggett C."/>
            <person name="Carlton J."/>
        </authorList>
    </citation>
    <scope>NUCLEOTIDE SEQUENCE</scope>
    <source>
        <strain evidence="2">G3</strain>
    </source>
</reference>
<dbReference type="InParanoid" id="A2FC38"/>
<protein>
    <submittedName>
        <fullName evidence="2">Uncharacterized protein</fullName>
    </submittedName>
</protein>